<accession>A0A1M5BH81</accession>
<dbReference type="EMBL" id="FQUS01000008">
    <property type="protein sequence ID" value="SHF41848.1"/>
    <property type="molecule type" value="Genomic_DNA"/>
</dbReference>
<feature type="coiled-coil region" evidence="5">
    <location>
        <begin position="35"/>
        <end position="141"/>
    </location>
</feature>
<reference evidence="7 8" key="1">
    <citation type="submission" date="2016-11" db="EMBL/GenBank/DDBJ databases">
        <authorList>
            <person name="Jaros S."/>
            <person name="Januszkiewicz K."/>
            <person name="Wedrychowicz H."/>
        </authorList>
    </citation>
    <scope>NUCLEOTIDE SEQUENCE [LARGE SCALE GENOMIC DNA]</scope>
    <source>
        <strain evidence="7 8">DSM 21986</strain>
    </source>
</reference>
<feature type="compositionally biased region" description="Basic and acidic residues" evidence="6">
    <location>
        <begin position="436"/>
        <end position="448"/>
    </location>
</feature>
<dbReference type="Pfam" id="PF02646">
    <property type="entry name" value="RmuC"/>
    <property type="match status" value="1"/>
</dbReference>
<dbReference type="PANTHER" id="PTHR30563">
    <property type="entry name" value="DNA RECOMBINATION PROTEIN RMUC"/>
    <property type="match status" value="1"/>
</dbReference>
<dbReference type="InterPro" id="IPR003798">
    <property type="entry name" value="DNA_recombination_RmuC"/>
</dbReference>
<keyword evidence="8" id="KW-1185">Reference proteome</keyword>
<dbReference type="GO" id="GO:0006310">
    <property type="term" value="P:DNA recombination"/>
    <property type="evidence" value="ECO:0007669"/>
    <property type="project" value="UniProtKB-KW"/>
</dbReference>
<proteinExistence type="inferred from homology"/>
<dbReference type="PANTHER" id="PTHR30563:SF0">
    <property type="entry name" value="DNA RECOMBINATION PROTEIN RMUC"/>
    <property type="match status" value="1"/>
</dbReference>
<keyword evidence="3 5" id="KW-0175">Coiled coil</keyword>
<evidence type="ECO:0000256" key="2">
    <source>
        <dbReference type="ARBA" id="ARBA00009840"/>
    </source>
</evidence>
<comment type="function">
    <text evidence="1">Involved in DNA recombination.</text>
</comment>
<sequence>MELISILFILLGLILGYALAHFKYKSSQPLTKEEAEALEQEREEAMQVISRLEERNERLDAEVSEAKNTYHQEQSRANEAEKQLASLSADYRNLKERLSEQKEEMENLQERFKDEFENLANKILEEKSRKFTEQNKEKLDQLLKPLGEKMEAFKTKVEETHKEDIKGRSSLEQHLKHLKEMNKQMAQEAKDLTRALKGESKTQGSWGEVILQRILEKSGLSKGREYEIQEHHTTDDGRRLHPDVVVHLPDEKRLVIDSKVSLTAYERFTSADDKAERRQALKQHVSSLRSHVKGLSSKNYEQLYGGRSPDFVLMFVPIESAFGVALQQDASLYYDAFDRNIVMVSPSTLLATLATIDSVWKQEYQSKNAQEIAERGGALYDKFVLFVESMQDIGQRIRQTRESYEEAMGRLSEGRGNMVRQVEMLRELGAKTGKRMPGELADRQRIGTEEDGDDYREENGEGDSIR</sequence>
<dbReference type="AlphaFoldDB" id="A0A1M5BH81"/>
<dbReference type="Proteomes" id="UP000184041">
    <property type="component" value="Unassembled WGS sequence"/>
</dbReference>
<dbReference type="RefSeq" id="WP_084088155.1">
    <property type="nucleotide sequence ID" value="NZ_FQUS01000008.1"/>
</dbReference>
<feature type="region of interest" description="Disordered" evidence="6">
    <location>
        <begin position="430"/>
        <end position="466"/>
    </location>
</feature>
<evidence type="ECO:0000256" key="6">
    <source>
        <dbReference type="SAM" id="MobiDB-lite"/>
    </source>
</evidence>
<comment type="similarity">
    <text evidence="2">Belongs to the RmuC family.</text>
</comment>
<protein>
    <submittedName>
        <fullName evidence="7">DNA recombination protein RmuC</fullName>
    </submittedName>
</protein>
<name>A0A1M5BH81_9BACT</name>
<gene>
    <name evidence="7" type="ORF">SAMN05443144_108126</name>
</gene>
<dbReference type="OrthoDB" id="370725at2"/>
<feature type="coiled-coil region" evidence="5">
    <location>
        <begin position="168"/>
        <end position="195"/>
    </location>
</feature>
<evidence type="ECO:0000313" key="8">
    <source>
        <dbReference type="Proteomes" id="UP000184041"/>
    </source>
</evidence>
<feature type="compositionally biased region" description="Basic and acidic residues" evidence="6">
    <location>
        <begin position="457"/>
        <end position="466"/>
    </location>
</feature>
<organism evidence="7 8">
    <name type="scientific">Fodinibius roseus</name>
    <dbReference type="NCBI Taxonomy" id="1194090"/>
    <lineage>
        <taxon>Bacteria</taxon>
        <taxon>Pseudomonadati</taxon>
        <taxon>Balneolota</taxon>
        <taxon>Balneolia</taxon>
        <taxon>Balneolales</taxon>
        <taxon>Balneolaceae</taxon>
        <taxon>Fodinibius</taxon>
    </lineage>
</organism>
<evidence type="ECO:0000313" key="7">
    <source>
        <dbReference type="EMBL" id="SHF41848.1"/>
    </source>
</evidence>
<keyword evidence="4" id="KW-0233">DNA recombination</keyword>
<evidence type="ECO:0000256" key="5">
    <source>
        <dbReference type="SAM" id="Coils"/>
    </source>
</evidence>
<evidence type="ECO:0000256" key="1">
    <source>
        <dbReference type="ARBA" id="ARBA00003416"/>
    </source>
</evidence>
<evidence type="ECO:0000256" key="3">
    <source>
        <dbReference type="ARBA" id="ARBA00023054"/>
    </source>
</evidence>
<evidence type="ECO:0000256" key="4">
    <source>
        <dbReference type="ARBA" id="ARBA00023172"/>
    </source>
</evidence>